<gene>
    <name evidence="2" type="ORF">L207DRAFT_535922</name>
</gene>
<keyword evidence="3" id="KW-1185">Reference proteome</keyword>
<dbReference type="EMBL" id="KZ613958">
    <property type="protein sequence ID" value="PMD32614.1"/>
    <property type="molecule type" value="Genomic_DNA"/>
</dbReference>
<dbReference type="GO" id="GO:0042149">
    <property type="term" value="P:cellular response to glucose starvation"/>
    <property type="evidence" value="ECO:0007669"/>
    <property type="project" value="TreeGrafter"/>
</dbReference>
<dbReference type="PANTHER" id="PTHR28051:SF1">
    <property type="entry name" value="PROTEIN MTL1-RELATED"/>
    <property type="match status" value="1"/>
</dbReference>
<name>A0A2J6R277_HYAVF</name>
<dbReference type="PANTHER" id="PTHR28051">
    <property type="entry name" value="PROTEIN MTL1-RELATED"/>
    <property type="match status" value="1"/>
</dbReference>
<feature type="compositionally biased region" description="Polar residues" evidence="1">
    <location>
        <begin position="394"/>
        <end position="404"/>
    </location>
</feature>
<dbReference type="GO" id="GO:0007039">
    <property type="term" value="P:protein catabolic process in the vacuole"/>
    <property type="evidence" value="ECO:0007669"/>
    <property type="project" value="TreeGrafter"/>
</dbReference>
<dbReference type="STRING" id="1149755.A0A2J6R277"/>
<dbReference type="InterPro" id="IPR052292">
    <property type="entry name" value="Glucose_repression_reg"/>
</dbReference>
<feature type="region of interest" description="Disordered" evidence="1">
    <location>
        <begin position="495"/>
        <end position="530"/>
    </location>
</feature>
<sequence length="584" mass="66600">MDPVVPQDEYFEWEDVMAYQTVREDRDENIMPQSESLASCTWRIESVGVSQLPDAEAQQSENARSAMAPSTTLHSLRTSLSLDTSSLGINSTESTPTRNSPITFPSYAEFGDDGSSFLIENFASDAGNFEIAQETMDDIFLCPDPLRHVDYLSHDWDEEDIWATWKRLQSKRQAPNVAERLVNATWRAWAKVRLNLKTVSPESFNWMKDLDDTWLYGPFHGEISHITKFTSDLSNDTHSSQTTFTVKRPRSPTRSILKRPRLSEVLLRGSENLLKSRAKSVELESRPFYGDTTKKRVVFREEVEQYAAVEISHIDEDEKDELDHWTETYSSNYSYDDPVEDLLSTTQSLRHHVEQNIKILSNYSTPPSLPPRKTLEQLPPAPLKHPKEDYNLDFPQSSKATSSPTRHHNEPLRFSTLSEWTLLGGDSFFDEDEDWLSPAAAPYVDWKPTIPIPASADITSQPLHRPLRNEFSLSEEMRDELTALMRCEELYLETPSSSFSEPSSASASDTNSSGSSDERDDLNHVVVRDVDEDERNRGGIKGLMEMKQAFVDRVMEDFYLCEKEENLHSLVPPDLRVVGVRSVV</sequence>
<feature type="region of interest" description="Disordered" evidence="1">
    <location>
        <begin position="361"/>
        <end position="410"/>
    </location>
</feature>
<accession>A0A2J6R277</accession>
<protein>
    <recommendedName>
        <fullName evidence="4">Nitrogen regulatory protein areA GATA-like domain-containing protein</fullName>
    </recommendedName>
</protein>
<dbReference type="AlphaFoldDB" id="A0A2J6R277"/>
<dbReference type="GO" id="GO:0005773">
    <property type="term" value="C:vacuole"/>
    <property type="evidence" value="ECO:0007669"/>
    <property type="project" value="GOC"/>
</dbReference>
<evidence type="ECO:0000256" key="1">
    <source>
        <dbReference type="SAM" id="MobiDB-lite"/>
    </source>
</evidence>
<dbReference type="Proteomes" id="UP000235786">
    <property type="component" value="Unassembled WGS sequence"/>
</dbReference>
<feature type="compositionally biased region" description="Low complexity" evidence="1">
    <location>
        <begin position="495"/>
        <end position="515"/>
    </location>
</feature>
<evidence type="ECO:0000313" key="3">
    <source>
        <dbReference type="Proteomes" id="UP000235786"/>
    </source>
</evidence>
<dbReference type="OrthoDB" id="4738706at2759"/>
<feature type="compositionally biased region" description="Basic and acidic residues" evidence="1">
    <location>
        <begin position="521"/>
        <end position="530"/>
    </location>
</feature>
<proteinExistence type="predicted"/>
<organism evidence="2 3">
    <name type="scientific">Hyaloscypha variabilis (strain UAMH 11265 / GT02V1 / F)</name>
    <name type="common">Meliniomyces variabilis</name>
    <dbReference type="NCBI Taxonomy" id="1149755"/>
    <lineage>
        <taxon>Eukaryota</taxon>
        <taxon>Fungi</taxon>
        <taxon>Dikarya</taxon>
        <taxon>Ascomycota</taxon>
        <taxon>Pezizomycotina</taxon>
        <taxon>Leotiomycetes</taxon>
        <taxon>Helotiales</taxon>
        <taxon>Hyaloscyphaceae</taxon>
        <taxon>Hyaloscypha</taxon>
        <taxon>Hyaloscypha variabilis</taxon>
    </lineage>
</organism>
<reference evidence="2 3" key="1">
    <citation type="submission" date="2016-04" db="EMBL/GenBank/DDBJ databases">
        <title>A degradative enzymes factory behind the ericoid mycorrhizal symbiosis.</title>
        <authorList>
            <consortium name="DOE Joint Genome Institute"/>
            <person name="Martino E."/>
            <person name="Morin E."/>
            <person name="Grelet G."/>
            <person name="Kuo A."/>
            <person name="Kohler A."/>
            <person name="Daghino S."/>
            <person name="Barry K."/>
            <person name="Choi C."/>
            <person name="Cichocki N."/>
            <person name="Clum A."/>
            <person name="Copeland A."/>
            <person name="Hainaut M."/>
            <person name="Haridas S."/>
            <person name="Labutti K."/>
            <person name="Lindquist E."/>
            <person name="Lipzen A."/>
            <person name="Khouja H.-R."/>
            <person name="Murat C."/>
            <person name="Ohm R."/>
            <person name="Olson A."/>
            <person name="Spatafora J."/>
            <person name="Veneault-Fourrey C."/>
            <person name="Henrissat B."/>
            <person name="Grigoriev I."/>
            <person name="Martin F."/>
            <person name="Perotto S."/>
        </authorList>
    </citation>
    <scope>NUCLEOTIDE SEQUENCE [LARGE SCALE GENOMIC DNA]</scope>
    <source>
        <strain evidence="2 3">F</strain>
    </source>
</reference>
<evidence type="ECO:0000313" key="2">
    <source>
        <dbReference type="EMBL" id="PMD32614.1"/>
    </source>
</evidence>
<evidence type="ECO:0008006" key="4">
    <source>
        <dbReference type="Google" id="ProtNLM"/>
    </source>
</evidence>